<accession>A0AAE3CY51</accession>
<evidence type="ECO:0000313" key="2">
    <source>
        <dbReference type="Proteomes" id="UP001196509"/>
    </source>
</evidence>
<proteinExistence type="predicted"/>
<reference evidence="1" key="1">
    <citation type="submission" date="2021-08" db="EMBL/GenBank/DDBJ databases">
        <title>Hoeflea bacterium WL0058 sp. nov., isolated from the sediment.</title>
        <authorList>
            <person name="Wang L."/>
            <person name="Zhang D."/>
        </authorList>
    </citation>
    <scope>NUCLEOTIDE SEQUENCE</scope>
    <source>
        <strain evidence="1">WL0058</strain>
    </source>
</reference>
<dbReference type="InterPro" id="IPR006311">
    <property type="entry name" value="TAT_signal"/>
</dbReference>
<dbReference type="NCBIfam" id="TIGR01409">
    <property type="entry name" value="TAT_signal_seq"/>
    <property type="match status" value="1"/>
</dbReference>
<sequence length="386" mass="43073">MKTRRNFLKLAGGGVVLAAAGTAWIASRKPATARQPWSQAAEAPKGERARDIRHLALSYAILAPNPHNMQPWIADLSEPSTVLLYCDPERKLPHTDPHDRQIVIGLGCFSELLVMAARAAGYSVDVSPFPEGEPLPELDRRPVARFVFSKDDALASDPLFEHVLARRTNREAFDTEKPVPEDILERLTQSVRYSDVGYTNDDSRVADLRDFSWSAMEMELYTPRTYQESIDVMRIGSQQIDHNPDGIVLEGPMMELLSATGMINREVLADVDSMTFRQGLPMLKAPFDTAMAFAWTSTAGNTRRDQLAAGRDYIRLHLAATGEGLALQPFSQALQEYPEMADHYAAIRKKLAIDDGATLQMFVRLGYGPSIEPSPRWPYESRIEDV</sequence>
<dbReference type="Proteomes" id="UP001196509">
    <property type="component" value="Unassembled WGS sequence"/>
</dbReference>
<dbReference type="SUPFAM" id="SSF55469">
    <property type="entry name" value="FMN-dependent nitroreductase-like"/>
    <property type="match status" value="1"/>
</dbReference>
<dbReference type="InterPro" id="IPR019546">
    <property type="entry name" value="TAT_signal_bac_arc"/>
</dbReference>
<dbReference type="InterPro" id="IPR000415">
    <property type="entry name" value="Nitroreductase-like"/>
</dbReference>
<gene>
    <name evidence="1" type="ORF">K1W69_01240</name>
</gene>
<keyword evidence="2" id="KW-1185">Reference proteome</keyword>
<comment type="caution">
    <text evidence="1">The sequence shown here is derived from an EMBL/GenBank/DDBJ whole genome shotgun (WGS) entry which is preliminary data.</text>
</comment>
<dbReference type="GO" id="GO:0016491">
    <property type="term" value="F:oxidoreductase activity"/>
    <property type="evidence" value="ECO:0007669"/>
    <property type="project" value="InterPro"/>
</dbReference>
<dbReference type="NCBIfam" id="NF047509">
    <property type="entry name" value="Rv3131_FMN_oxido"/>
    <property type="match status" value="1"/>
</dbReference>
<name>A0AAE3CY51_9HYPH</name>
<dbReference type="Gene3D" id="3.40.109.10">
    <property type="entry name" value="NADH Oxidase"/>
    <property type="match status" value="1"/>
</dbReference>
<organism evidence="1 2">
    <name type="scientific">Flavimaribacter sediminis</name>
    <dbReference type="NCBI Taxonomy" id="2865987"/>
    <lineage>
        <taxon>Bacteria</taxon>
        <taxon>Pseudomonadati</taxon>
        <taxon>Pseudomonadota</taxon>
        <taxon>Alphaproteobacteria</taxon>
        <taxon>Hyphomicrobiales</taxon>
        <taxon>Rhizobiaceae</taxon>
        <taxon>Flavimaribacter</taxon>
    </lineage>
</organism>
<dbReference type="EMBL" id="JAICBX010000001">
    <property type="protein sequence ID" value="MBW8635795.1"/>
    <property type="molecule type" value="Genomic_DNA"/>
</dbReference>
<dbReference type="PROSITE" id="PS51318">
    <property type="entry name" value="TAT"/>
    <property type="match status" value="1"/>
</dbReference>
<dbReference type="AlphaFoldDB" id="A0AAE3CY51"/>
<evidence type="ECO:0000313" key="1">
    <source>
        <dbReference type="EMBL" id="MBW8635795.1"/>
    </source>
</evidence>
<dbReference type="RefSeq" id="WP_220226513.1">
    <property type="nucleotide sequence ID" value="NZ_JAICBX010000001.1"/>
</dbReference>
<protein>
    <submittedName>
        <fullName evidence="1">Twin-arginine translocation signal domain-containing protein</fullName>
    </submittedName>
</protein>